<accession>A0A4R5FBV8</accession>
<keyword evidence="2" id="KW-0732">Signal</keyword>
<evidence type="ECO:0000256" key="2">
    <source>
        <dbReference type="SAM" id="SignalP"/>
    </source>
</evidence>
<evidence type="ECO:0000313" key="3">
    <source>
        <dbReference type="EMBL" id="TDE46571.1"/>
    </source>
</evidence>
<name>A0A4R5FBV8_9FLAO</name>
<feature type="region of interest" description="Disordered" evidence="1">
    <location>
        <begin position="269"/>
        <end position="290"/>
    </location>
</feature>
<gene>
    <name evidence="3" type="ORF">E0I26_00360</name>
</gene>
<evidence type="ECO:0000256" key="1">
    <source>
        <dbReference type="SAM" id="MobiDB-lite"/>
    </source>
</evidence>
<reference evidence="3 4" key="1">
    <citation type="submission" date="2019-03" db="EMBL/GenBank/DDBJ databases">
        <title>Novel species of Flavobacterium.</title>
        <authorList>
            <person name="Liu Q."/>
            <person name="Xin Y.-H."/>
        </authorList>
    </citation>
    <scope>NUCLEOTIDE SEQUENCE [LARGE SCALE GENOMIC DNA]</scope>
    <source>
        <strain evidence="3 4">LB3P52</strain>
    </source>
</reference>
<proteinExistence type="predicted"/>
<evidence type="ECO:0000313" key="4">
    <source>
        <dbReference type="Proteomes" id="UP000294814"/>
    </source>
</evidence>
<dbReference type="RefSeq" id="WP_131914522.1">
    <property type="nucleotide sequence ID" value="NZ_SMLG01000001.1"/>
</dbReference>
<feature type="compositionally biased region" description="Polar residues" evidence="1">
    <location>
        <begin position="275"/>
        <end position="287"/>
    </location>
</feature>
<feature type="chain" id="PRO_5020760905" evidence="2">
    <location>
        <begin position="20"/>
        <end position="440"/>
    </location>
</feature>
<dbReference type="OrthoDB" id="1488385at2"/>
<sequence>MKNSCLTYLSLMLFVQVNAQTSIDTIRPSKTEVVNPIHKVDFNNGNQCPERKQGGNPQMVNGYQVFNGSMDGNRQVDPQIAVGGDYVLEGTNSGLMIYDKKGKFVQGVSQKCFNNGIDPKMFFDVHNKVFVFDLWWYYDAAKTKPVNISVSETSNPTGAWNIYPVSRTEEVDGGGIGYSKKWIGYSYPGGEENTFVLRTADAKAGKPATIYHFKGSLGHPVFVQDAIDDLYFFAIEDDQFVIRKVSEDANGQPYCLVVSQKPHGLKYMDYPPQSPQKGTEQKVSSGDRNPKNVVYQNGSIWFSQAVKCKGRSAVQWHQINATTGKIIQTGLIKSNASNYIQTTIAVNKENDVLVGFQEVNNNSFISPRFAFRKAKDRLGTIREIVSAGEGKGATDGVAWGDYSGSIIDGDNLLDLWTIQSMANIKGKGETVIVKVPFKGK</sequence>
<dbReference type="AlphaFoldDB" id="A0A4R5FBV8"/>
<keyword evidence="4" id="KW-1185">Reference proteome</keyword>
<comment type="caution">
    <text evidence="3">The sequence shown here is derived from an EMBL/GenBank/DDBJ whole genome shotgun (WGS) entry which is preliminary data.</text>
</comment>
<organism evidence="3 4">
    <name type="scientific">Flavobacterium rhamnosiphilum</name>
    <dbReference type="NCBI Taxonomy" id="2541724"/>
    <lineage>
        <taxon>Bacteria</taxon>
        <taxon>Pseudomonadati</taxon>
        <taxon>Bacteroidota</taxon>
        <taxon>Flavobacteriia</taxon>
        <taxon>Flavobacteriales</taxon>
        <taxon>Flavobacteriaceae</taxon>
        <taxon>Flavobacterium</taxon>
    </lineage>
</organism>
<feature type="signal peptide" evidence="2">
    <location>
        <begin position="1"/>
        <end position="19"/>
    </location>
</feature>
<dbReference type="EMBL" id="SMLG01000001">
    <property type="protein sequence ID" value="TDE46571.1"/>
    <property type="molecule type" value="Genomic_DNA"/>
</dbReference>
<dbReference type="Proteomes" id="UP000294814">
    <property type="component" value="Unassembled WGS sequence"/>
</dbReference>
<protein>
    <submittedName>
        <fullName evidence="3">Uncharacterized protein</fullName>
    </submittedName>
</protein>